<dbReference type="EC" id="2.5.1.98" evidence="3"/>
<sequence length="302" mass="32860">MELVYYKAQGGNFGDDLNEWLWDDLLPGWRAWDPEVALVGVGTILNAGLVPAGRKLVMGSGVGYGQAPNVHEQPGDWDIRSVRGPRSATALDVVPTLGVVDPAVMISGLSEFEGLVRGDDVIFIPHHGSNRFDWTTICAGTGVVHVSPTGDSKEVIKRIATARAVIAESMHAAIIADAFGVPWHAVAISNAFNTFKWGDWAESLSLELRTTTFFRSFRQAQRMIRAVRRRPAPAGGITSTTQRVDPASSRDQQAGHPLLASIARRTIQRVAAGEFQLSDRTVLNERRAAFSSILDSTKRDYG</sequence>
<evidence type="ECO:0000313" key="4">
    <source>
        <dbReference type="Proteomes" id="UP000419743"/>
    </source>
</evidence>
<organism evidence="3 4">
    <name type="scientific">Occultella aeris</name>
    <dbReference type="NCBI Taxonomy" id="2761496"/>
    <lineage>
        <taxon>Bacteria</taxon>
        <taxon>Bacillati</taxon>
        <taxon>Actinomycetota</taxon>
        <taxon>Actinomycetes</taxon>
        <taxon>Micrococcales</taxon>
        <taxon>Ruaniaceae</taxon>
        <taxon>Occultella</taxon>
    </lineage>
</organism>
<accession>A0A7M4DI78</accession>
<reference evidence="3 4" key="1">
    <citation type="submission" date="2019-11" db="EMBL/GenBank/DDBJ databases">
        <authorList>
            <person name="Criscuolo A."/>
        </authorList>
    </citation>
    <scope>NUCLEOTIDE SEQUENCE [LARGE SCALE GENOMIC DNA]</scope>
    <source>
        <strain evidence="3">CIP111667</strain>
    </source>
</reference>
<keyword evidence="3" id="KW-0808">Transferase</keyword>
<dbReference type="GO" id="GO:0016740">
    <property type="term" value="F:transferase activity"/>
    <property type="evidence" value="ECO:0007669"/>
    <property type="project" value="UniProtKB-KW"/>
</dbReference>
<dbReference type="Pfam" id="PF04230">
    <property type="entry name" value="PS_pyruv_trans"/>
    <property type="match status" value="1"/>
</dbReference>
<gene>
    <name evidence="3" type="primary">pssM</name>
    <name evidence="3" type="ORF">HALOF300_01829</name>
</gene>
<evidence type="ECO:0000313" key="3">
    <source>
        <dbReference type="EMBL" id="VZO36642.1"/>
    </source>
</evidence>
<proteinExistence type="predicted"/>
<keyword evidence="3" id="KW-0670">Pyruvate</keyword>
<comment type="caution">
    <text evidence="3">The sequence shown here is derived from an EMBL/GenBank/DDBJ whole genome shotgun (WGS) entry which is preliminary data.</text>
</comment>
<feature type="domain" description="Polysaccharide pyruvyl transferase" evidence="2">
    <location>
        <begin position="116"/>
        <end position="190"/>
    </location>
</feature>
<evidence type="ECO:0000259" key="2">
    <source>
        <dbReference type="Pfam" id="PF04230"/>
    </source>
</evidence>
<feature type="region of interest" description="Disordered" evidence="1">
    <location>
        <begin position="233"/>
        <end position="253"/>
    </location>
</feature>
<protein>
    <submittedName>
        <fullName evidence="3">Exopolysaccharide glucosyl ketal-pyruvate-transferase</fullName>
        <ecNumber evidence="3">2.5.1.98</ecNumber>
    </submittedName>
</protein>
<evidence type="ECO:0000256" key="1">
    <source>
        <dbReference type="SAM" id="MobiDB-lite"/>
    </source>
</evidence>
<dbReference type="EMBL" id="CACRYJ010000025">
    <property type="protein sequence ID" value="VZO36642.1"/>
    <property type="molecule type" value="Genomic_DNA"/>
</dbReference>
<dbReference type="Proteomes" id="UP000419743">
    <property type="component" value="Unassembled WGS sequence"/>
</dbReference>
<keyword evidence="4" id="KW-1185">Reference proteome</keyword>
<name>A0A7M4DI78_9MICO</name>
<dbReference type="AlphaFoldDB" id="A0A7M4DI78"/>
<dbReference type="InterPro" id="IPR007345">
    <property type="entry name" value="Polysacch_pyruvyl_Trfase"/>
</dbReference>